<dbReference type="EMBL" id="CAJOBH010265042">
    <property type="protein sequence ID" value="CAF5160129.1"/>
    <property type="molecule type" value="Genomic_DNA"/>
</dbReference>
<accession>A0A8S3GDD8</accession>
<dbReference type="Gene3D" id="3.40.50.300">
    <property type="entry name" value="P-loop containing nucleotide triphosphate hydrolases"/>
    <property type="match status" value="1"/>
</dbReference>
<feature type="non-terminal residue" evidence="1">
    <location>
        <position position="1"/>
    </location>
</feature>
<dbReference type="GO" id="GO:0005743">
    <property type="term" value="C:mitochondrial inner membrane"/>
    <property type="evidence" value="ECO:0007669"/>
    <property type="project" value="TreeGrafter"/>
</dbReference>
<dbReference type="Proteomes" id="UP000681967">
    <property type="component" value="Unassembled WGS sequence"/>
</dbReference>
<proteinExistence type="predicted"/>
<dbReference type="InterPro" id="IPR039421">
    <property type="entry name" value="Type_1_exporter"/>
</dbReference>
<reference evidence="1" key="1">
    <citation type="submission" date="2021-02" db="EMBL/GenBank/DDBJ databases">
        <authorList>
            <person name="Nowell W R."/>
        </authorList>
    </citation>
    <scope>NUCLEOTIDE SEQUENCE</scope>
</reference>
<dbReference type="PANTHER" id="PTHR43394">
    <property type="entry name" value="ATP-DEPENDENT PERMEASE MDL1, MITOCHONDRIAL"/>
    <property type="match status" value="1"/>
</dbReference>
<gene>
    <name evidence="1" type="ORF">BYL167_LOCUS74326</name>
</gene>
<name>A0A8S3GDD8_9BILA</name>
<organism evidence="1 2">
    <name type="scientific">Rotaria magnacalcarata</name>
    <dbReference type="NCBI Taxonomy" id="392030"/>
    <lineage>
        <taxon>Eukaryota</taxon>
        <taxon>Metazoa</taxon>
        <taxon>Spiralia</taxon>
        <taxon>Gnathifera</taxon>
        <taxon>Rotifera</taxon>
        <taxon>Eurotatoria</taxon>
        <taxon>Bdelloidea</taxon>
        <taxon>Philodinida</taxon>
        <taxon>Philodinidae</taxon>
        <taxon>Rotaria</taxon>
    </lineage>
</organism>
<evidence type="ECO:0000313" key="2">
    <source>
        <dbReference type="Proteomes" id="UP000681967"/>
    </source>
</evidence>
<evidence type="ECO:0008006" key="3">
    <source>
        <dbReference type="Google" id="ProtNLM"/>
    </source>
</evidence>
<sequence>DEPTSALDNAGEKLVQEALDSSCAGRTTIVIAHRLKTIQNAHHIYVFANGNIIEEGTHTTLMAQKNSKYRLMVDAQQTESTQAEVNERIDEVELEQRQNQKCMQIYSIVQN</sequence>
<evidence type="ECO:0000313" key="1">
    <source>
        <dbReference type="EMBL" id="CAF5160129.1"/>
    </source>
</evidence>
<protein>
    <recommendedName>
        <fullName evidence="3">p-glycoprotein</fullName>
    </recommendedName>
</protein>
<dbReference type="GO" id="GO:0015421">
    <property type="term" value="F:ABC-type oligopeptide transporter activity"/>
    <property type="evidence" value="ECO:0007669"/>
    <property type="project" value="TreeGrafter"/>
</dbReference>
<dbReference type="AlphaFoldDB" id="A0A8S3GDD8"/>
<dbReference type="PANTHER" id="PTHR43394:SF1">
    <property type="entry name" value="ATP-BINDING CASSETTE SUB-FAMILY B MEMBER 10, MITOCHONDRIAL"/>
    <property type="match status" value="1"/>
</dbReference>
<dbReference type="SUPFAM" id="SSF52540">
    <property type="entry name" value="P-loop containing nucleoside triphosphate hydrolases"/>
    <property type="match status" value="1"/>
</dbReference>
<dbReference type="GO" id="GO:0090374">
    <property type="term" value="P:oligopeptide export from mitochondrion"/>
    <property type="evidence" value="ECO:0007669"/>
    <property type="project" value="TreeGrafter"/>
</dbReference>
<comment type="caution">
    <text evidence="1">The sequence shown here is derived from an EMBL/GenBank/DDBJ whole genome shotgun (WGS) entry which is preliminary data.</text>
</comment>
<dbReference type="InterPro" id="IPR027417">
    <property type="entry name" value="P-loop_NTPase"/>
</dbReference>